<reference evidence="1" key="1">
    <citation type="journal article" date="2020" name="Int. J. Syst. Evol. Microbiol.">
        <title>Aquipluma nitroreducens gen. nov. sp. nov., a novel facultatively anaerobic bacterium isolated from a freshwater lake.</title>
        <authorList>
            <person name="Watanabe M."/>
            <person name="Kojima H."/>
            <person name="Fukui M."/>
        </authorList>
    </citation>
    <scope>NUCLEOTIDE SEQUENCE</scope>
    <source>
        <strain evidence="1">MeG22</strain>
    </source>
</reference>
<dbReference type="EMBL" id="AP018694">
    <property type="protein sequence ID" value="BBE20488.1"/>
    <property type="molecule type" value="Genomic_DNA"/>
</dbReference>
<dbReference type="Pfam" id="PF06224">
    <property type="entry name" value="AlkZ-like"/>
    <property type="match status" value="1"/>
</dbReference>
<dbReference type="Proteomes" id="UP001193389">
    <property type="component" value="Chromosome"/>
</dbReference>
<evidence type="ECO:0000313" key="2">
    <source>
        <dbReference type="Proteomes" id="UP001193389"/>
    </source>
</evidence>
<dbReference type="PANTHER" id="PTHR38479:SF2">
    <property type="entry name" value="WINGED HELIX DNA-BINDING DOMAIN-CONTAINING PROTEIN"/>
    <property type="match status" value="1"/>
</dbReference>
<organism evidence="1 2">
    <name type="scientific">Aquipluma nitroreducens</name>
    <dbReference type="NCBI Taxonomy" id="2010828"/>
    <lineage>
        <taxon>Bacteria</taxon>
        <taxon>Pseudomonadati</taxon>
        <taxon>Bacteroidota</taxon>
        <taxon>Bacteroidia</taxon>
        <taxon>Marinilabiliales</taxon>
        <taxon>Prolixibacteraceae</taxon>
        <taxon>Aquipluma</taxon>
    </lineage>
</organism>
<name>A0A5K7SFX6_9BACT</name>
<sequence>MGWMGAMQAQDYNQAKWAIGVRLPHLTEEQIESAFNQGEILRTHLMRPTWHFVSAEDIYWLLELTAKQIKSTTKSRNRDLGLTESDLQKSKEVFIKSLEGNRSLTREELSDQFNSAGINTYEQRLPHILMEAEIDGIICSGSIRAKKQTYALLAERVPVKKNLSKDEALSLLAKKYFTSHGPATLPDFVWWSGLPVAEARKALEMNKSTLISETINNETYWLVESVAQATSLSDSVYLLPAFDEYLISYKDRSSAITLKNHSKAISNNGIFRPIIVVNGQISGLWKRTIKKDSVLIELDHFRPHSKKEIGLIENAAKMFGHFSGRKVEVKIQQ</sequence>
<accession>A0A5K7SFX6</accession>
<dbReference type="AlphaFoldDB" id="A0A5K7SFX6"/>
<protein>
    <recommendedName>
        <fullName evidence="3">Winged helix DNA-binding domain-containing protein</fullName>
    </recommendedName>
</protein>
<dbReference type="InterPro" id="IPR009351">
    <property type="entry name" value="AlkZ-like"/>
</dbReference>
<evidence type="ECO:0008006" key="3">
    <source>
        <dbReference type="Google" id="ProtNLM"/>
    </source>
</evidence>
<keyword evidence="2" id="KW-1185">Reference proteome</keyword>
<dbReference type="KEGG" id="anf:AQPE_4681"/>
<dbReference type="PANTHER" id="PTHR38479">
    <property type="entry name" value="LMO0824 PROTEIN"/>
    <property type="match status" value="1"/>
</dbReference>
<evidence type="ECO:0000313" key="1">
    <source>
        <dbReference type="EMBL" id="BBE20488.1"/>
    </source>
</evidence>
<proteinExistence type="predicted"/>
<gene>
    <name evidence="1" type="ORF">AQPE_4681</name>
</gene>